<evidence type="ECO:0000256" key="1">
    <source>
        <dbReference type="ARBA" id="ARBA00038101"/>
    </source>
</evidence>
<dbReference type="InterPro" id="IPR011990">
    <property type="entry name" value="TPR-like_helical_dom_sf"/>
</dbReference>
<evidence type="ECO:0000313" key="4">
    <source>
        <dbReference type="Proteomes" id="UP000324585"/>
    </source>
</evidence>
<dbReference type="InterPro" id="IPR050767">
    <property type="entry name" value="Sel1_AlgK"/>
</dbReference>
<name>A0A5J4Z2K4_PORPP</name>
<comment type="similarity">
    <text evidence="1">Belongs to the sel-1 family.</text>
</comment>
<dbReference type="Proteomes" id="UP000324585">
    <property type="component" value="Unassembled WGS sequence"/>
</dbReference>
<dbReference type="SUPFAM" id="SSF81901">
    <property type="entry name" value="HCP-like"/>
    <property type="match status" value="1"/>
</dbReference>
<dbReference type="Gene3D" id="1.25.40.10">
    <property type="entry name" value="Tetratricopeptide repeat domain"/>
    <property type="match status" value="2"/>
</dbReference>
<feature type="region of interest" description="Disordered" evidence="2">
    <location>
        <begin position="19"/>
        <end position="87"/>
    </location>
</feature>
<organism evidence="3 4">
    <name type="scientific">Porphyridium purpureum</name>
    <name type="common">Red alga</name>
    <name type="synonym">Porphyridium cruentum</name>
    <dbReference type="NCBI Taxonomy" id="35688"/>
    <lineage>
        <taxon>Eukaryota</taxon>
        <taxon>Rhodophyta</taxon>
        <taxon>Bangiophyceae</taxon>
        <taxon>Porphyridiales</taxon>
        <taxon>Porphyridiaceae</taxon>
        <taxon>Porphyridium</taxon>
    </lineage>
</organism>
<dbReference type="Pfam" id="PF08238">
    <property type="entry name" value="Sel1"/>
    <property type="match status" value="6"/>
</dbReference>
<dbReference type="AlphaFoldDB" id="A0A5J4Z2K4"/>
<sequence>MRAGRLVSITRASSHSARRLTGVIVGNDSPRDSQREASSSNTLPPYDPVKATLNAAKSENHAEREADPNPPAPQAPASEEAVGDESEAWCQRGLREKDKGNSTEALLWIRKSADAGYVLAQLVLAVAYQKGECGLESDHFKAFDWFLKAAQQGNAEAQYCVGMAFEEGRGAEKNPKAAVEWYRKAAKQDHAGALFEMAVNYMNETGGLKYDTEKGIVCTRKAAKLGNHQAQFNLGVMLYHGKGGVPLDEAKAVYWIRKSADQGYDLAQTLLGLLYYHGEASLPEDTRIAAFWLYKAADQGWGPAKEKIELYCLSRPTNVKGA</sequence>
<gene>
    <name evidence="3" type="ORF">FVE85_5105</name>
</gene>
<dbReference type="PANTHER" id="PTHR11102">
    <property type="entry name" value="SEL-1-LIKE PROTEIN"/>
    <property type="match status" value="1"/>
</dbReference>
<dbReference type="SMART" id="SM00671">
    <property type="entry name" value="SEL1"/>
    <property type="match status" value="5"/>
</dbReference>
<evidence type="ECO:0000313" key="3">
    <source>
        <dbReference type="EMBL" id="KAA8497520.1"/>
    </source>
</evidence>
<accession>A0A5J4Z2K4</accession>
<comment type="caution">
    <text evidence="3">The sequence shown here is derived from an EMBL/GenBank/DDBJ whole genome shotgun (WGS) entry which is preliminary data.</text>
</comment>
<keyword evidence="4" id="KW-1185">Reference proteome</keyword>
<protein>
    <submittedName>
        <fullName evidence="3">Secretory immunoglobulin A-binding protein EsiB</fullName>
    </submittedName>
</protein>
<proteinExistence type="inferred from homology"/>
<dbReference type="OrthoDB" id="3997at2759"/>
<dbReference type="PANTHER" id="PTHR11102:SF160">
    <property type="entry name" value="ERAD-ASSOCIATED E3 UBIQUITIN-PROTEIN LIGASE COMPONENT HRD3"/>
    <property type="match status" value="1"/>
</dbReference>
<feature type="compositionally biased region" description="Basic and acidic residues" evidence="2">
    <location>
        <begin position="58"/>
        <end position="67"/>
    </location>
</feature>
<dbReference type="OMA" id="HEAYPER"/>
<reference evidence="4" key="1">
    <citation type="journal article" date="2019" name="Nat. Commun.">
        <title>Expansion of phycobilisome linker gene families in mesophilic red algae.</title>
        <authorList>
            <person name="Lee J."/>
            <person name="Kim D."/>
            <person name="Bhattacharya D."/>
            <person name="Yoon H.S."/>
        </authorList>
    </citation>
    <scope>NUCLEOTIDE SEQUENCE [LARGE SCALE GENOMIC DNA]</scope>
    <source>
        <strain evidence="4">CCMP 1328</strain>
    </source>
</reference>
<evidence type="ECO:0000256" key="2">
    <source>
        <dbReference type="SAM" id="MobiDB-lite"/>
    </source>
</evidence>
<dbReference type="EMBL" id="VRMN01000001">
    <property type="protein sequence ID" value="KAA8497520.1"/>
    <property type="molecule type" value="Genomic_DNA"/>
</dbReference>
<dbReference type="InterPro" id="IPR006597">
    <property type="entry name" value="Sel1-like"/>
</dbReference>